<organism evidence="1">
    <name type="scientific">Salmonella enteritidis</name>
    <dbReference type="NCBI Taxonomy" id="149539"/>
    <lineage>
        <taxon>Bacteria</taxon>
        <taxon>Pseudomonadati</taxon>
        <taxon>Pseudomonadota</taxon>
        <taxon>Gammaproteobacteria</taxon>
        <taxon>Enterobacterales</taxon>
        <taxon>Enterobacteriaceae</taxon>
        <taxon>Salmonella</taxon>
    </lineage>
</organism>
<reference evidence="1" key="2">
    <citation type="submission" date="2018-07" db="EMBL/GenBank/DDBJ databases">
        <authorList>
            <consortium name="NCBI Pathogen Detection Project"/>
        </authorList>
    </citation>
    <scope>NUCLEOTIDE SEQUENCE</scope>
    <source>
        <strain evidence="1">Salmonella enterica</strain>
    </source>
</reference>
<sequence length="88" mass="10557">MNIKQITDEAEKLITEDMQKAIDAKDQWQAEMFFNWAVGTLNFWRRLASFIVRQESDLSKWNEVNKYRDDALEKFEELVSMDRVPLLK</sequence>
<comment type="caution">
    <text evidence="1">The sequence shown here is derived from an EMBL/GenBank/DDBJ whole genome shotgun (WGS) entry which is preliminary data.</text>
</comment>
<dbReference type="AlphaFoldDB" id="A0A3U4CIQ3"/>
<protein>
    <submittedName>
        <fullName evidence="1">Uncharacterized protein</fullName>
    </submittedName>
</protein>
<name>A0A3U4CIQ3_SALEN</name>
<dbReference type="RefSeq" id="WP_001749326.1">
    <property type="nucleotide sequence ID" value="NZ_JAWOPC010000004.1"/>
</dbReference>
<reference evidence="1" key="1">
    <citation type="journal article" date="2018" name="Genome Biol.">
        <title>SKESA: strategic k-mer extension for scrupulous assemblies.</title>
        <authorList>
            <person name="Souvorov A."/>
            <person name="Agarwala R."/>
            <person name="Lipman D.J."/>
        </authorList>
    </citation>
    <scope>NUCLEOTIDE SEQUENCE</scope>
    <source>
        <strain evidence="1">Salmonella enterica</strain>
    </source>
</reference>
<gene>
    <name evidence="1" type="ORF">G4B62_004388</name>
</gene>
<dbReference type="EMBL" id="DAARWM010000020">
    <property type="protein sequence ID" value="HAE4261475.1"/>
    <property type="molecule type" value="Genomic_DNA"/>
</dbReference>
<proteinExistence type="predicted"/>
<accession>A0A3U4CIQ3</accession>
<evidence type="ECO:0000313" key="1">
    <source>
        <dbReference type="EMBL" id="HAE4261475.1"/>
    </source>
</evidence>